<dbReference type="AlphaFoldDB" id="A0A060HEJ8"/>
<protein>
    <submittedName>
        <fullName evidence="2">Uncharacterized protein</fullName>
    </submittedName>
</protein>
<keyword evidence="1" id="KW-0175">Coiled coil</keyword>
<proteinExistence type="predicted"/>
<dbReference type="OrthoDB" id="11234at2157"/>
<feature type="coiled-coil region" evidence="1">
    <location>
        <begin position="111"/>
        <end position="194"/>
    </location>
</feature>
<dbReference type="RefSeq" id="WP_075054178.1">
    <property type="nucleotide sequence ID" value="NZ_CP007536.1"/>
</dbReference>
<accession>A0A060HEJ8</accession>
<dbReference type="STRING" id="926571.NVIE_008720"/>
<name>A0A060HEJ8_9ARCH</name>
<dbReference type="HOGENOM" id="CLU_1393619_0_0_2"/>
<dbReference type="Proteomes" id="UP000027093">
    <property type="component" value="Chromosome"/>
</dbReference>
<dbReference type="KEGG" id="nvn:NVIE_008720"/>
<evidence type="ECO:0000256" key="1">
    <source>
        <dbReference type="SAM" id="Coils"/>
    </source>
</evidence>
<gene>
    <name evidence="2" type="ORF">NVIE_008720</name>
</gene>
<keyword evidence="3" id="KW-1185">Reference proteome</keyword>
<dbReference type="GeneID" id="74946138"/>
<organism evidence="2 3">
    <name type="scientific">Nitrososphaera viennensis EN76</name>
    <dbReference type="NCBI Taxonomy" id="926571"/>
    <lineage>
        <taxon>Archaea</taxon>
        <taxon>Nitrososphaerota</taxon>
        <taxon>Nitrososphaeria</taxon>
        <taxon>Nitrososphaerales</taxon>
        <taxon>Nitrososphaeraceae</taxon>
        <taxon>Nitrososphaera</taxon>
    </lineage>
</organism>
<evidence type="ECO:0000313" key="2">
    <source>
        <dbReference type="EMBL" id="AIC15094.1"/>
    </source>
</evidence>
<dbReference type="EMBL" id="CP007536">
    <property type="protein sequence ID" value="AIC15094.1"/>
    <property type="molecule type" value="Genomic_DNA"/>
</dbReference>
<reference evidence="2 3" key="1">
    <citation type="journal article" date="2014" name="Int. J. Syst. Evol. Microbiol.">
        <title>Nitrososphaera viennensis gen. nov., sp. nov., an aerobic and mesophilic, ammonia-oxidizing archaeon from soil and a member of the archaeal phylum Thaumarchaeota.</title>
        <authorList>
            <person name="Stieglmeier M."/>
            <person name="Klingl A."/>
            <person name="Alves R.J."/>
            <person name="Rittmann S.K."/>
            <person name="Melcher M."/>
            <person name="Leisch N."/>
            <person name="Schleper C."/>
        </authorList>
    </citation>
    <scope>NUCLEOTIDE SEQUENCE [LARGE SCALE GENOMIC DNA]</scope>
    <source>
        <strain evidence="2">EN76</strain>
    </source>
</reference>
<evidence type="ECO:0000313" key="3">
    <source>
        <dbReference type="Proteomes" id="UP000027093"/>
    </source>
</evidence>
<sequence>MSGELAVIAGSSVAGAISAALIDRVAAAKAKKPKKEEPQKRTASDAKAELASLVFEKTLAAEAITRVYEAAQDGRIDRLERDRLLVKYKHDLDALNERIATTKPVAEYSELADMRNNLASLLENKISALDQKLAEMSKAGSAPVVIERVQVIPIPEKVRDDSEKKQFKAEEKSIEQLQKEIVQALTRLEQVELDKD</sequence>